<dbReference type="GO" id="GO:0090051">
    <property type="term" value="P:negative regulation of cell migration involved in sprouting angiogenesis"/>
    <property type="evidence" value="ECO:0007669"/>
    <property type="project" value="TreeGrafter"/>
</dbReference>
<dbReference type="PROSITE" id="PS50871">
    <property type="entry name" value="C1Q"/>
    <property type="match status" value="1"/>
</dbReference>
<protein>
    <submittedName>
        <fullName evidence="11">Multimerin 2</fullName>
    </submittedName>
</protein>
<dbReference type="InterPro" id="IPR050392">
    <property type="entry name" value="Collagen/C1q_domain"/>
</dbReference>
<dbReference type="InterPro" id="IPR011489">
    <property type="entry name" value="EMI_domain"/>
</dbReference>
<feature type="domain" description="EMI" evidence="10">
    <location>
        <begin position="92"/>
        <end position="168"/>
    </location>
</feature>
<feature type="coiled-coil region" evidence="6">
    <location>
        <begin position="280"/>
        <end position="342"/>
    </location>
</feature>
<proteinExistence type="predicted"/>
<evidence type="ECO:0000256" key="6">
    <source>
        <dbReference type="SAM" id="Coils"/>
    </source>
</evidence>
<evidence type="ECO:0000256" key="3">
    <source>
        <dbReference type="ARBA" id="ARBA00022729"/>
    </source>
</evidence>
<evidence type="ECO:0000313" key="11">
    <source>
        <dbReference type="Ensembl" id="ENSLLEP00000033197.1"/>
    </source>
</evidence>
<dbReference type="PROSITE" id="PS51041">
    <property type="entry name" value="EMI"/>
    <property type="match status" value="1"/>
</dbReference>
<dbReference type="GO" id="GO:0030948">
    <property type="term" value="P:negative regulation of vascular endothelial growth factor receptor signaling pathway"/>
    <property type="evidence" value="ECO:0007669"/>
    <property type="project" value="TreeGrafter"/>
</dbReference>
<feature type="compositionally biased region" description="Basic and acidic residues" evidence="7">
    <location>
        <begin position="842"/>
        <end position="853"/>
    </location>
</feature>
<keyword evidence="3 8" id="KW-0732">Signal</keyword>
<evidence type="ECO:0000256" key="8">
    <source>
        <dbReference type="SAM" id="SignalP"/>
    </source>
</evidence>
<evidence type="ECO:0000256" key="4">
    <source>
        <dbReference type="ARBA" id="ARBA00023054"/>
    </source>
</evidence>
<dbReference type="Pfam" id="PF07546">
    <property type="entry name" value="EMI"/>
    <property type="match status" value="1"/>
</dbReference>
<feature type="chain" id="PRO_5034718055" evidence="8">
    <location>
        <begin position="21"/>
        <end position="994"/>
    </location>
</feature>
<evidence type="ECO:0000256" key="5">
    <source>
        <dbReference type="ARBA" id="ARBA00023157"/>
    </source>
</evidence>
<dbReference type="Pfam" id="PF00386">
    <property type="entry name" value="C1q"/>
    <property type="match status" value="1"/>
</dbReference>
<dbReference type="Gene3D" id="2.60.120.40">
    <property type="match status" value="1"/>
</dbReference>
<dbReference type="PANTHER" id="PTHR15427">
    <property type="entry name" value="EMILIN ELASTIN MICROFIBRIL INTERFACE-LOCATED PROTEIN ELASTIN MICROFIBRIL INTERFACER"/>
    <property type="match status" value="1"/>
</dbReference>
<feature type="region of interest" description="Disordered" evidence="7">
    <location>
        <begin position="37"/>
        <end position="91"/>
    </location>
</feature>
<keyword evidence="12" id="KW-1185">Reference proteome</keyword>
<dbReference type="Proteomes" id="UP000694569">
    <property type="component" value="Unplaced"/>
</dbReference>
<sequence>MEGRLCLLAFSLGMMKMVMSSPHRHIYDGSLSVGSRMETHGSSTYSHGLPGYDGNEEAKGGLDDDLLQMPTTTPPVTRDRSSREVDQSKPRRGNWCSFVRSRVVTYADLCKTEKYVIKSQLPCPDGTPNCQKTMYRLAQKPVYELKRKALTSLEWRCCNGYTGAQCEHKDPNAIHIPEEFAVKQETQEEPAVNPEAEEILEDVQSQELLVENIQNDIHQTSTNLLELQSVLENNITIIRNESEARYGIGDRLLQEVFLPHVENFLKEHFNPMFTSFNKSLQNLSNIVKNLSENVESDRKRLDRFLEDSMAKRDLHELGSKFESKVQENMIKLEQMKQEMSNQFHTVQAGIHYNLTMVKAETDIKFKRNQKLLQSQFSQYNLSISDLRREQEQFQDELQDITQNITELWETCSSKDRDTTSVIIPQLNETLIEYERQIKDLYTESDAAFENISTLEKWFKELRTEYKKNSDEVRVSFIEKSLIMEENKDFLLRQMMELNYTLAGIQESSDELFRNCDCQKMTMDILSLEEVQRNFSNLYKDILYGIEDVKQKEGSSKTSLENSFEDLSLALDLNRLSLTAQQEQGRNLISLTARLQAQANNVSGDVDFLKKMNDHILDHIRLLNSSFSSLLEDATRHDKALEALLGEELLEVFSEETPELLQMSVLQIYDMLNETRHRLEIQQKTTISLIERMHLLENQPQRKDYLDPNSIFNVEHQLQGVTNDRPFKDMATTDGSKEYEDGASSDITTLKDDIKHLSHKIKRLESFLSDRHSFKNDNILNTLNPMNISLSSMKLEMASLREHFGRHIETFRKLFGNYETLISSNVPLDLAKVHAVLDKKVKKKCGDPKPRKSNELQSDSSAEHSLSQDSYVAFAASFTNGAEAVSILKFNTVLLDHGNVFDPVEKDFTAPYNGVYALAISVDFSPGRALGQLLCGGQEKLVLQTVSIQDGEGSKHGFVVVELKEGDKVWFFLLQGSVKKNSSGTVLSGYLIFKT</sequence>
<keyword evidence="4 6" id="KW-0175">Coiled coil</keyword>
<feature type="region of interest" description="Disordered" evidence="7">
    <location>
        <begin position="842"/>
        <end position="861"/>
    </location>
</feature>
<gene>
    <name evidence="11" type="primary">MMRN2</name>
</gene>
<dbReference type="OrthoDB" id="8963519at2759"/>
<evidence type="ECO:0000256" key="2">
    <source>
        <dbReference type="ARBA" id="ARBA00022525"/>
    </source>
</evidence>
<dbReference type="GO" id="GO:0005576">
    <property type="term" value="C:extracellular region"/>
    <property type="evidence" value="ECO:0007669"/>
    <property type="project" value="UniProtKB-SubCell"/>
</dbReference>
<dbReference type="Ensembl" id="ENSLLET00000034468.1">
    <property type="protein sequence ID" value="ENSLLEP00000033197.1"/>
    <property type="gene ID" value="ENSLLEG00000021026.1"/>
</dbReference>
<dbReference type="GeneTree" id="ENSGT01030000234633"/>
<dbReference type="SUPFAM" id="SSF49842">
    <property type="entry name" value="TNF-like"/>
    <property type="match status" value="1"/>
</dbReference>
<feature type="domain" description="C1q" evidence="9">
    <location>
        <begin position="866"/>
        <end position="994"/>
    </location>
</feature>
<organism evidence="11 12">
    <name type="scientific">Leptobrachium leishanense</name>
    <name type="common">Leishan spiny toad</name>
    <dbReference type="NCBI Taxonomy" id="445787"/>
    <lineage>
        <taxon>Eukaryota</taxon>
        <taxon>Metazoa</taxon>
        <taxon>Chordata</taxon>
        <taxon>Craniata</taxon>
        <taxon>Vertebrata</taxon>
        <taxon>Euteleostomi</taxon>
        <taxon>Amphibia</taxon>
        <taxon>Batrachia</taxon>
        <taxon>Anura</taxon>
        <taxon>Pelobatoidea</taxon>
        <taxon>Megophryidae</taxon>
        <taxon>Leptobrachium</taxon>
    </lineage>
</organism>
<dbReference type="SMART" id="SM00110">
    <property type="entry name" value="C1Q"/>
    <property type="match status" value="1"/>
</dbReference>
<reference evidence="11" key="1">
    <citation type="submission" date="2025-08" db="UniProtKB">
        <authorList>
            <consortium name="Ensembl"/>
        </authorList>
    </citation>
    <scope>IDENTIFICATION</scope>
</reference>
<keyword evidence="5" id="KW-1015">Disulfide bond</keyword>
<keyword evidence="2" id="KW-0964">Secreted</keyword>
<evidence type="ECO:0000256" key="7">
    <source>
        <dbReference type="SAM" id="MobiDB-lite"/>
    </source>
</evidence>
<name>A0A8C5Q6Y9_9ANUR</name>
<evidence type="ECO:0000259" key="9">
    <source>
        <dbReference type="PROSITE" id="PS50871"/>
    </source>
</evidence>
<evidence type="ECO:0000259" key="10">
    <source>
        <dbReference type="PROSITE" id="PS51041"/>
    </source>
</evidence>
<dbReference type="InterPro" id="IPR008983">
    <property type="entry name" value="Tumour_necrosis_fac-like_dom"/>
</dbReference>
<comment type="subcellular location">
    <subcellularLocation>
        <location evidence="1">Secreted</location>
    </subcellularLocation>
</comment>
<feature type="compositionally biased region" description="Basic and acidic residues" evidence="7">
    <location>
        <begin position="77"/>
        <end position="89"/>
    </location>
</feature>
<evidence type="ECO:0000256" key="1">
    <source>
        <dbReference type="ARBA" id="ARBA00004613"/>
    </source>
</evidence>
<feature type="coiled-coil region" evidence="6">
    <location>
        <begin position="383"/>
        <end position="443"/>
    </location>
</feature>
<reference evidence="11" key="2">
    <citation type="submission" date="2025-09" db="UniProtKB">
        <authorList>
            <consortium name="Ensembl"/>
        </authorList>
    </citation>
    <scope>IDENTIFICATION</scope>
</reference>
<dbReference type="InterPro" id="IPR001073">
    <property type="entry name" value="C1q_dom"/>
</dbReference>
<accession>A0A8C5Q6Y9</accession>
<dbReference type="PANTHER" id="PTHR15427:SF6">
    <property type="entry name" value="MULTIMERIN-2"/>
    <property type="match status" value="1"/>
</dbReference>
<feature type="signal peptide" evidence="8">
    <location>
        <begin position="1"/>
        <end position="20"/>
    </location>
</feature>
<evidence type="ECO:0000313" key="12">
    <source>
        <dbReference type="Proteomes" id="UP000694569"/>
    </source>
</evidence>
<dbReference type="AlphaFoldDB" id="A0A8C5Q6Y9"/>